<protein>
    <submittedName>
        <fullName evidence="6">DUF4870 domain-containing protein</fullName>
    </submittedName>
</protein>
<evidence type="ECO:0000256" key="1">
    <source>
        <dbReference type="ARBA" id="ARBA00004141"/>
    </source>
</evidence>
<name>A0ABW2PSC3_9BACL</name>
<evidence type="ECO:0000313" key="6">
    <source>
        <dbReference type="EMBL" id="MFC7391435.1"/>
    </source>
</evidence>
<keyword evidence="3 5" id="KW-1133">Transmembrane helix</keyword>
<evidence type="ECO:0000313" key="7">
    <source>
        <dbReference type="Proteomes" id="UP001596505"/>
    </source>
</evidence>
<comment type="caution">
    <text evidence="6">The sequence shown here is derived from an EMBL/GenBank/DDBJ whole genome shotgun (WGS) entry which is preliminary data.</text>
</comment>
<dbReference type="Proteomes" id="UP001596505">
    <property type="component" value="Unassembled WGS sequence"/>
</dbReference>
<evidence type="ECO:0000256" key="2">
    <source>
        <dbReference type="ARBA" id="ARBA00022692"/>
    </source>
</evidence>
<feature type="transmembrane region" description="Helical" evidence="5">
    <location>
        <begin position="12"/>
        <end position="37"/>
    </location>
</feature>
<keyword evidence="7" id="KW-1185">Reference proteome</keyword>
<reference evidence="7" key="1">
    <citation type="journal article" date="2019" name="Int. J. Syst. Evol. Microbiol.">
        <title>The Global Catalogue of Microorganisms (GCM) 10K type strain sequencing project: providing services to taxonomists for standard genome sequencing and annotation.</title>
        <authorList>
            <consortium name="The Broad Institute Genomics Platform"/>
            <consortium name="The Broad Institute Genome Sequencing Center for Infectious Disease"/>
            <person name="Wu L."/>
            <person name="Ma J."/>
        </authorList>
    </citation>
    <scope>NUCLEOTIDE SEQUENCE [LARGE SCALE GENOMIC DNA]</scope>
    <source>
        <strain evidence="7">CGMCC 1.16305</strain>
    </source>
</reference>
<keyword evidence="2 5" id="KW-0812">Transmembrane</keyword>
<dbReference type="Pfam" id="PF09685">
    <property type="entry name" value="MamF_MmsF"/>
    <property type="match status" value="1"/>
</dbReference>
<accession>A0ABW2PSC3</accession>
<comment type="subcellular location">
    <subcellularLocation>
        <location evidence="1">Membrane</location>
        <topology evidence="1">Multi-pass membrane protein</topology>
    </subcellularLocation>
</comment>
<evidence type="ECO:0000256" key="5">
    <source>
        <dbReference type="SAM" id="Phobius"/>
    </source>
</evidence>
<dbReference type="EMBL" id="JBHTCO010000001">
    <property type="protein sequence ID" value="MFC7391435.1"/>
    <property type="molecule type" value="Genomic_DNA"/>
</dbReference>
<evidence type="ECO:0000256" key="4">
    <source>
        <dbReference type="ARBA" id="ARBA00023136"/>
    </source>
</evidence>
<proteinExistence type="predicted"/>
<dbReference type="InterPro" id="IPR019109">
    <property type="entry name" value="MamF_MmsF"/>
</dbReference>
<feature type="transmembrane region" description="Helical" evidence="5">
    <location>
        <begin position="58"/>
        <end position="91"/>
    </location>
</feature>
<organism evidence="6 7">
    <name type="scientific">Scopulibacillus cellulosilyticus</name>
    <dbReference type="NCBI Taxonomy" id="2665665"/>
    <lineage>
        <taxon>Bacteria</taxon>
        <taxon>Bacillati</taxon>
        <taxon>Bacillota</taxon>
        <taxon>Bacilli</taxon>
        <taxon>Bacillales</taxon>
        <taxon>Sporolactobacillaceae</taxon>
        <taxon>Scopulibacillus</taxon>
    </lineage>
</organism>
<gene>
    <name evidence="6" type="ORF">ACFQRG_00220</name>
</gene>
<sequence length="112" mass="12532">MKNETTAALFVHLSAFSTFIGIPFGNLIGPLVLWLIFRNQSGLVDENGKEAVNFQISFMIYFIISGILCLILIGFLLLAVAGVLWFIYVIIATVRAGEGKVYRYPLTIRFIK</sequence>
<dbReference type="RefSeq" id="WP_380962418.1">
    <property type="nucleotide sequence ID" value="NZ_JBHTCO010000001.1"/>
</dbReference>
<evidence type="ECO:0000256" key="3">
    <source>
        <dbReference type="ARBA" id="ARBA00022989"/>
    </source>
</evidence>
<keyword evidence="4 5" id="KW-0472">Membrane</keyword>